<feature type="transmembrane region" description="Helical" evidence="1">
    <location>
        <begin position="359"/>
        <end position="379"/>
    </location>
</feature>
<dbReference type="EMBL" id="JAULRT010000062">
    <property type="protein sequence ID" value="MDO3383810.1"/>
    <property type="molecule type" value="Genomic_DNA"/>
</dbReference>
<feature type="transmembrane region" description="Helical" evidence="1">
    <location>
        <begin position="245"/>
        <end position="267"/>
    </location>
</feature>
<feature type="transmembrane region" description="Helical" evidence="1">
    <location>
        <begin position="20"/>
        <end position="40"/>
    </location>
</feature>
<feature type="transmembrane region" description="Helical" evidence="1">
    <location>
        <begin position="287"/>
        <end position="308"/>
    </location>
</feature>
<feature type="transmembrane region" description="Helical" evidence="1">
    <location>
        <begin position="172"/>
        <end position="194"/>
    </location>
</feature>
<feature type="transmembrane region" description="Helical" evidence="1">
    <location>
        <begin position="411"/>
        <end position="430"/>
    </location>
</feature>
<comment type="caution">
    <text evidence="2">The sequence shown here is derived from an EMBL/GenBank/DDBJ whole genome shotgun (WGS) entry which is preliminary data.</text>
</comment>
<accession>A0ABT8TI88</accession>
<evidence type="ECO:0000313" key="2">
    <source>
        <dbReference type="EMBL" id="MDO3383810.1"/>
    </source>
</evidence>
<keyword evidence="1" id="KW-1133">Transmembrane helix</keyword>
<feature type="transmembrane region" description="Helical" evidence="1">
    <location>
        <begin position="329"/>
        <end position="347"/>
    </location>
</feature>
<feature type="transmembrane region" description="Helical" evidence="1">
    <location>
        <begin position="122"/>
        <end position="152"/>
    </location>
</feature>
<keyword evidence="1" id="KW-0472">Membrane</keyword>
<sequence>MVANVNGYLALARYLFVPLMAWRILIVVATVLTLAVSVYFQSRGAGNAIHTGLVLIAVSISLGAMVLPVRIRELLASRVFVLAAPSARMLIVLSAFALAMWVLLVTALVVKGATLEGLRIAALVWALVSIAAAAAIVFPVAFFIVGWAVFFALTREPVQAGVTIVYAGLPDLALFALALTIGALAWIGLHRVALAGRITRNAFSVKNLKGQGSGPAFTLFSRIRLGSGEFERFSKTALLSAHPTLAVFLATCAAIVVCFLILALLSLGGDKPFSPLPSDESFVSNVIYLFLFSSTMVVVMVMNVVRRLRSLWLLLPGDRKALITHLERVLLRMIPVVILPVSLLYLGPVFFGELAWQKVVEVVVVSAVLTVLSGYWFLFVYGSDSVWSGLGSLILILVFSVFVLFSGASEVAHPALWCGVIVGLALSLVLRHKVHQRWARMDFTALPTGWPL</sequence>
<reference evidence="2" key="1">
    <citation type="submission" date="2023-07" db="EMBL/GenBank/DDBJ databases">
        <title>Gilvimarinus algae sp. nov., isolated from the surface of Kelp.</title>
        <authorList>
            <person name="Sun Y.Y."/>
            <person name="Gong Y."/>
            <person name="Du Z.J."/>
        </authorList>
    </citation>
    <scope>NUCLEOTIDE SEQUENCE</scope>
    <source>
        <strain evidence="2">SDUM040014</strain>
    </source>
</reference>
<name>A0ABT8TI88_9GAMM</name>
<feature type="transmembrane region" description="Helical" evidence="1">
    <location>
        <begin position="89"/>
        <end position="110"/>
    </location>
</feature>
<proteinExistence type="predicted"/>
<dbReference type="RefSeq" id="WP_302714849.1">
    <property type="nucleotide sequence ID" value="NZ_JAULRT010000062.1"/>
</dbReference>
<protein>
    <recommendedName>
        <fullName evidence="4">ABC transporter permease</fullName>
    </recommendedName>
</protein>
<keyword evidence="1" id="KW-0812">Transmembrane</keyword>
<gene>
    <name evidence="2" type="ORF">QWI16_16625</name>
</gene>
<evidence type="ECO:0000313" key="3">
    <source>
        <dbReference type="Proteomes" id="UP001168380"/>
    </source>
</evidence>
<dbReference type="Proteomes" id="UP001168380">
    <property type="component" value="Unassembled WGS sequence"/>
</dbReference>
<evidence type="ECO:0008006" key="4">
    <source>
        <dbReference type="Google" id="ProtNLM"/>
    </source>
</evidence>
<feature type="transmembrane region" description="Helical" evidence="1">
    <location>
        <begin position="386"/>
        <end position="405"/>
    </location>
</feature>
<evidence type="ECO:0000256" key="1">
    <source>
        <dbReference type="SAM" id="Phobius"/>
    </source>
</evidence>
<organism evidence="2 3">
    <name type="scientific">Gilvimarinus algae</name>
    <dbReference type="NCBI Taxonomy" id="3058037"/>
    <lineage>
        <taxon>Bacteria</taxon>
        <taxon>Pseudomonadati</taxon>
        <taxon>Pseudomonadota</taxon>
        <taxon>Gammaproteobacteria</taxon>
        <taxon>Cellvibrionales</taxon>
        <taxon>Cellvibrionaceae</taxon>
        <taxon>Gilvimarinus</taxon>
    </lineage>
</organism>
<feature type="transmembrane region" description="Helical" evidence="1">
    <location>
        <begin position="52"/>
        <end position="69"/>
    </location>
</feature>
<keyword evidence="3" id="KW-1185">Reference proteome</keyword>